<accession>A0A9P7ZC06</accession>
<evidence type="ECO:0000313" key="2">
    <source>
        <dbReference type="EMBL" id="KAG9249398.1"/>
    </source>
</evidence>
<keyword evidence="3" id="KW-1185">Reference proteome</keyword>
<dbReference type="OrthoDB" id="4227485at2759"/>
<comment type="caution">
    <text evidence="2">The sequence shown here is derived from an EMBL/GenBank/DDBJ whole genome shotgun (WGS) entry which is preliminary data.</text>
</comment>
<sequence>MSALRSFHGGRRGASPMHALRDQATRNAEVYCRLRLEDRKDDARALAAWQTQKNSLSSDHARRCVRGLLKNTLLKEALGPLLDIPGMRSGLLISTIHKLLTAKADEEAKAYLDHTHALWVRIAGSKEATAKLGPEDVQALHLRCPRFCTGDAALITKQMEQGAIFRAFTPNERSAILAAILSIETIITSLRTFSQDIHVLQVCATSMRHIVTPRGQTIRQALLGCYRPVERAQESNDTASAAGIAIQELWVFMLGNLQGMANPISASNKRLAGPITEASRDVLVQAAEYAQQLGFRSTEIQRHVHATERGSGDIADPKRCHRTDTVPALHKDALASLVVKHTTERLSRRCGRPKKDSYQLDRGLLTRGNLQADLASLDVRGPELTSFFVLRCQYNAFFGSEHEASRQGSPLPNAAEERLSEPTRTCSPPVERLTLEQSIRNFRKQSVESVRAGLSPITESSSVTSSRESIALGRAQASPSPEPIRVLFRAYSDGRFHTIKQVDAGDPTAVLKAGRELTNQKMMLLSVDLGFISPEQCFENALVSDLHTIFTLPANDLKITPELEKAVQQLRTDATRRRR</sequence>
<evidence type="ECO:0000256" key="1">
    <source>
        <dbReference type="SAM" id="MobiDB-lite"/>
    </source>
</evidence>
<evidence type="ECO:0000313" key="3">
    <source>
        <dbReference type="Proteomes" id="UP000887229"/>
    </source>
</evidence>
<dbReference type="EMBL" id="MU251315">
    <property type="protein sequence ID" value="KAG9249398.1"/>
    <property type="molecule type" value="Genomic_DNA"/>
</dbReference>
<dbReference type="InterPro" id="IPR022198">
    <property type="entry name" value="DUF3723"/>
</dbReference>
<reference evidence="2" key="1">
    <citation type="journal article" date="2021" name="IMA Fungus">
        <title>Genomic characterization of three marine fungi, including Emericellopsis atlantica sp. nov. with signatures of a generalist lifestyle and marine biomass degradation.</title>
        <authorList>
            <person name="Hagestad O.C."/>
            <person name="Hou L."/>
            <person name="Andersen J.H."/>
            <person name="Hansen E.H."/>
            <person name="Altermark B."/>
            <person name="Li C."/>
            <person name="Kuhnert E."/>
            <person name="Cox R.J."/>
            <person name="Crous P.W."/>
            <person name="Spatafora J.W."/>
            <person name="Lail K."/>
            <person name="Amirebrahimi M."/>
            <person name="Lipzen A."/>
            <person name="Pangilinan J."/>
            <person name="Andreopoulos W."/>
            <person name="Hayes R.D."/>
            <person name="Ng V."/>
            <person name="Grigoriev I.V."/>
            <person name="Jackson S.A."/>
            <person name="Sutton T.D.S."/>
            <person name="Dobson A.D.W."/>
            <person name="Rama T."/>
        </authorList>
    </citation>
    <scope>NUCLEOTIDE SEQUENCE</scope>
    <source>
        <strain evidence="2">TS7</strain>
    </source>
</reference>
<dbReference type="RefSeq" id="XP_046113322.1">
    <property type="nucleotide sequence ID" value="XM_046267112.1"/>
</dbReference>
<proteinExistence type="predicted"/>
<feature type="region of interest" description="Disordered" evidence="1">
    <location>
        <begin position="403"/>
        <end position="427"/>
    </location>
</feature>
<dbReference type="GeneID" id="70298015"/>
<gene>
    <name evidence="2" type="ORF">F5Z01DRAFT_754521</name>
</gene>
<dbReference type="Pfam" id="PF12520">
    <property type="entry name" value="DUF3723"/>
    <property type="match status" value="2"/>
</dbReference>
<dbReference type="AlphaFoldDB" id="A0A9P7ZC06"/>
<name>A0A9P7ZC06_9HYPO</name>
<protein>
    <submittedName>
        <fullName evidence="2">Uncharacterized protein</fullName>
    </submittedName>
</protein>
<dbReference type="Proteomes" id="UP000887229">
    <property type="component" value="Unassembled WGS sequence"/>
</dbReference>
<organism evidence="2 3">
    <name type="scientific">Emericellopsis atlantica</name>
    <dbReference type="NCBI Taxonomy" id="2614577"/>
    <lineage>
        <taxon>Eukaryota</taxon>
        <taxon>Fungi</taxon>
        <taxon>Dikarya</taxon>
        <taxon>Ascomycota</taxon>
        <taxon>Pezizomycotina</taxon>
        <taxon>Sordariomycetes</taxon>
        <taxon>Hypocreomycetidae</taxon>
        <taxon>Hypocreales</taxon>
        <taxon>Bionectriaceae</taxon>
        <taxon>Emericellopsis</taxon>
    </lineage>
</organism>